<dbReference type="EC" id="2.7.1.45" evidence="5"/>
<organism evidence="5 6">
    <name type="scientific">Mycolicibacterium frederiksbergense</name>
    <dbReference type="NCBI Taxonomy" id="117567"/>
    <lineage>
        <taxon>Bacteria</taxon>
        <taxon>Bacillati</taxon>
        <taxon>Actinomycetota</taxon>
        <taxon>Actinomycetes</taxon>
        <taxon>Mycobacteriales</taxon>
        <taxon>Mycobacteriaceae</taxon>
        <taxon>Mycolicibacterium</taxon>
    </lineage>
</organism>
<evidence type="ECO:0000256" key="3">
    <source>
        <dbReference type="ARBA" id="ARBA00022777"/>
    </source>
</evidence>
<dbReference type="GO" id="GO:0008673">
    <property type="term" value="F:2-dehydro-3-deoxygluconokinase activity"/>
    <property type="evidence" value="ECO:0007669"/>
    <property type="project" value="UniProtKB-EC"/>
</dbReference>
<gene>
    <name evidence="5" type="ORF">M2272_004482</name>
</gene>
<keyword evidence="2 5" id="KW-0808">Transferase</keyword>
<dbReference type="Pfam" id="PF00294">
    <property type="entry name" value="PfkB"/>
    <property type="match status" value="1"/>
</dbReference>
<reference evidence="5 6" key="1">
    <citation type="submission" date="2023-04" db="EMBL/GenBank/DDBJ databases">
        <title>Forest soil microbial communities from Buena Vista Peninsula, Colon Province, Panama.</title>
        <authorList>
            <person name="Bouskill N."/>
        </authorList>
    </citation>
    <scope>NUCLEOTIDE SEQUENCE [LARGE SCALE GENOMIC DNA]</scope>
    <source>
        <strain evidence="5 6">AC80</strain>
    </source>
</reference>
<dbReference type="PANTHER" id="PTHR43320:SF2">
    <property type="entry name" value="2-DEHYDRO-3-DEOXYGLUCONOKINASE_2-DEHYDRO-3-DEOXYGALACTONOKINASE"/>
    <property type="match status" value="1"/>
</dbReference>
<dbReference type="CDD" id="cd01166">
    <property type="entry name" value="KdgK"/>
    <property type="match status" value="1"/>
</dbReference>
<dbReference type="Gene3D" id="3.40.1190.20">
    <property type="match status" value="1"/>
</dbReference>
<dbReference type="PANTHER" id="PTHR43320">
    <property type="entry name" value="SUGAR KINASE"/>
    <property type="match status" value="1"/>
</dbReference>
<accession>A0ABT6L4F1</accession>
<evidence type="ECO:0000313" key="5">
    <source>
        <dbReference type="EMBL" id="MDH6197826.1"/>
    </source>
</evidence>
<feature type="domain" description="Carbohydrate kinase PfkB" evidence="4">
    <location>
        <begin position="4"/>
        <end position="312"/>
    </location>
</feature>
<evidence type="ECO:0000259" key="4">
    <source>
        <dbReference type="Pfam" id="PF00294"/>
    </source>
</evidence>
<dbReference type="EMBL" id="JARXVE010000008">
    <property type="protein sequence ID" value="MDH6197826.1"/>
    <property type="molecule type" value="Genomic_DNA"/>
</dbReference>
<keyword evidence="6" id="KW-1185">Reference proteome</keyword>
<dbReference type="InterPro" id="IPR002173">
    <property type="entry name" value="Carboh/pur_kinase_PfkB_CS"/>
</dbReference>
<comment type="similarity">
    <text evidence="1">Belongs to the carbohydrate kinase PfkB family.</text>
</comment>
<dbReference type="SUPFAM" id="SSF53613">
    <property type="entry name" value="Ribokinase-like"/>
    <property type="match status" value="1"/>
</dbReference>
<evidence type="ECO:0000256" key="2">
    <source>
        <dbReference type="ARBA" id="ARBA00022679"/>
    </source>
</evidence>
<comment type="caution">
    <text evidence="5">The sequence shown here is derived from an EMBL/GenBank/DDBJ whole genome shotgun (WGS) entry which is preliminary data.</text>
</comment>
<proteinExistence type="inferred from homology"/>
<evidence type="ECO:0000256" key="1">
    <source>
        <dbReference type="ARBA" id="ARBA00010688"/>
    </source>
</evidence>
<dbReference type="PROSITE" id="PS00584">
    <property type="entry name" value="PFKB_KINASES_2"/>
    <property type="match status" value="1"/>
</dbReference>
<dbReference type="InterPro" id="IPR011611">
    <property type="entry name" value="PfkB_dom"/>
</dbReference>
<evidence type="ECO:0000313" key="6">
    <source>
        <dbReference type="Proteomes" id="UP001160130"/>
    </source>
</evidence>
<sequence length="327" mass="34983">MNRSIATYGEALALMMVDDGLPLHRAGHFRRSITGAEVNVAVALARLGHNVRWLGRLGDDSAGHAVLRFLRAESIDISHVGVDSARPTGMLVRDSYASDAMITIDYYRQNSAASASTYTELKPGWLDGVELLHLTGITAMLSPTAPAMVNALIDLAQQRAITVSFDPNIRRKLAPIERWQAVVAPLLERADIVIAGDDEVHVLTGQEPMSWAHRSVNDGYGTAVPGPNLQAGKTVVLKHPDKSSTAITADSKHSQAALPTQLIDPIGAGDAFAAGYLSGISCGLPLQQCLHRAALLGARAVTTRTDTDGLPTAADIQAYERQQEVMR</sequence>
<dbReference type="Proteomes" id="UP001160130">
    <property type="component" value="Unassembled WGS sequence"/>
</dbReference>
<keyword evidence="3" id="KW-0418">Kinase</keyword>
<protein>
    <submittedName>
        <fullName evidence="5">2-dehydro-3-deoxygluconokinase</fullName>
        <ecNumber evidence="5">2.7.1.45</ecNumber>
    </submittedName>
</protein>
<dbReference type="RefSeq" id="WP_280834420.1">
    <property type="nucleotide sequence ID" value="NZ_JARXVE010000008.1"/>
</dbReference>
<dbReference type="InterPro" id="IPR029056">
    <property type="entry name" value="Ribokinase-like"/>
</dbReference>
<name>A0ABT6L4F1_9MYCO</name>
<dbReference type="InterPro" id="IPR052700">
    <property type="entry name" value="Carb_kinase_PfkB-like"/>
</dbReference>